<evidence type="ECO:0008006" key="3">
    <source>
        <dbReference type="Google" id="ProtNLM"/>
    </source>
</evidence>
<proteinExistence type="predicted"/>
<reference evidence="2" key="1">
    <citation type="submission" date="2016-07" db="EMBL/GenBank/DDBJ databases">
        <title>Frankia sp. NRRL B-16219 Genome sequencing.</title>
        <authorList>
            <person name="Ghodhbane-Gtari F."/>
            <person name="Swanson E."/>
            <person name="Gueddou A."/>
            <person name="Louati M."/>
            <person name="Nouioui I."/>
            <person name="Hezbri K."/>
            <person name="Abebe-Akele F."/>
            <person name="Simpson S."/>
            <person name="Morris K."/>
            <person name="Thomas K."/>
            <person name="Gtari M."/>
            <person name="Tisa L.S."/>
        </authorList>
    </citation>
    <scope>NUCLEOTIDE SEQUENCE [LARGE SCALE GENOMIC DNA]</scope>
    <source>
        <strain evidence="2">NRRL B-16219</strain>
    </source>
</reference>
<sequence length="320" mass="32219">MAGFTVIASTIPVYAANSSGDSKATIAVDNAVAAPAADATFATDQVAADLAATSSTVGSKVVSFVQAKGTSYTFGVYADPDLGKVIVETDAPARDVAALLGKDASQVVVRKGKVTDLFSRRDDIPAFWGGAGIRSGGAICSSGYTVANSANTRYQVTAGHCAPNGATEVTELGNRTFGVVSGNGLPSKDMELLGGQSYGSFIYGGGVNSSTGYHVAGAGNPVVGFTNYCHSGRTTGENCGHTAQSVTATVCTSSGCKSPVAAFTGGVLPQGGDSGSPFFVGSTSGTDKHIRGHVIAGNGTTSYAELWNNVAARYDVHIVT</sequence>
<dbReference type="RefSeq" id="WP_071066598.1">
    <property type="nucleotide sequence ID" value="NZ_MAXA01000258.1"/>
</dbReference>
<gene>
    <name evidence="1" type="ORF">BBK14_27125</name>
</gene>
<dbReference type="EMBL" id="MAXA01000258">
    <property type="protein sequence ID" value="OHV21047.1"/>
    <property type="molecule type" value="Genomic_DNA"/>
</dbReference>
<dbReference type="SUPFAM" id="SSF50494">
    <property type="entry name" value="Trypsin-like serine proteases"/>
    <property type="match status" value="1"/>
</dbReference>
<dbReference type="InterPro" id="IPR043504">
    <property type="entry name" value="Peptidase_S1_PA_chymotrypsin"/>
</dbReference>
<dbReference type="AlphaFoldDB" id="A0A1S1PIG1"/>
<dbReference type="Proteomes" id="UP000179769">
    <property type="component" value="Unassembled WGS sequence"/>
</dbReference>
<comment type="caution">
    <text evidence="1">The sequence shown here is derived from an EMBL/GenBank/DDBJ whole genome shotgun (WGS) entry which is preliminary data.</text>
</comment>
<evidence type="ECO:0000313" key="2">
    <source>
        <dbReference type="Proteomes" id="UP000179769"/>
    </source>
</evidence>
<evidence type="ECO:0000313" key="1">
    <source>
        <dbReference type="EMBL" id="OHV21047.1"/>
    </source>
</evidence>
<keyword evidence="2" id="KW-1185">Reference proteome</keyword>
<name>A0A1S1PIG1_9ACTN</name>
<dbReference type="InterPro" id="IPR009003">
    <property type="entry name" value="Peptidase_S1_PA"/>
</dbReference>
<organism evidence="1 2">
    <name type="scientific">Parafrankia soli</name>
    <dbReference type="NCBI Taxonomy" id="2599596"/>
    <lineage>
        <taxon>Bacteria</taxon>
        <taxon>Bacillati</taxon>
        <taxon>Actinomycetota</taxon>
        <taxon>Actinomycetes</taxon>
        <taxon>Frankiales</taxon>
        <taxon>Frankiaceae</taxon>
        <taxon>Parafrankia</taxon>
    </lineage>
</organism>
<protein>
    <recommendedName>
        <fullName evidence="3">Serine protease</fullName>
    </recommendedName>
</protein>
<accession>A0A1S1PIG1</accession>
<dbReference type="Gene3D" id="2.40.10.10">
    <property type="entry name" value="Trypsin-like serine proteases"/>
    <property type="match status" value="2"/>
</dbReference>